<evidence type="ECO:0000313" key="2">
    <source>
        <dbReference type="EMBL" id="CAI9758187.1"/>
    </source>
</evidence>
<dbReference type="EMBL" id="OU503038">
    <property type="protein sequence ID" value="CAI9758187.1"/>
    <property type="molecule type" value="Genomic_DNA"/>
</dbReference>
<protein>
    <recommendedName>
        <fullName evidence="1">DUF8041 domain-containing protein</fullName>
    </recommendedName>
</protein>
<organism evidence="2 3">
    <name type="scientific">Fraxinus pennsylvanica</name>
    <dbReference type="NCBI Taxonomy" id="56036"/>
    <lineage>
        <taxon>Eukaryota</taxon>
        <taxon>Viridiplantae</taxon>
        <taxon>Streptophyta</taxon>
        <taxon>Embryophyta</taxon>
        <taxon>Tracheophyta</taxon>
        <taxon>Spermatophyta</taxon>
        <taxon>Magnoliopsida</taxon>
        <taxon>eudicotyledons</taxon>
        <taxon>Gunneridae</taxon>
        <taxon>Pentapetalae</taxon>
        <taxon>asterids</taxon>
        <taxon>lamiids</taxon>
        <taxon>Lamiales</taxon>
        <taxon>Oleaceae</taxon>
        <taxon>Oleeae</taxon>
        <taxon>Fraxinus</taxon>
    </lineage>
</organism>
<dbReference type="InterPro" id="IPR058354">
    <property type="entry name" value="DUF8041"/>
</dbReference>
<dbReference type="Pfam" id="PF26145">
    <property type="entry name" value="DUF8041"/>
    <property type="match status" value="1"/>
</dbReference>
<dbReference type="PANTHER" id="PTHR33981">
    <property type="entry name" value="EXPRESSED PROTEIN"/>
    <property type="match status" value="1"/>
</dbReference>
<name>A0AAD2DKP6_9LAMI</name>
<dbReference type="PANTHER" id="PTHR33981:SF17">
    <property type="entry name" value="SHSP DOMAIN-CONTAINING PROTEIN"/>
    <property type="match status" value="1"/>
</dbReference>
<evidence type="ECO:0000313" key="3">
    <source>
        <dbReference type="Proteomes" id="UP000834106"/>
    </source>
</evidence>
<gene>
    <name evidence="2" type="ORF">FPE_LOCUS5617</name>
</gene>
<proteinExistence type="predicted"/>
<sequence length="115" mass="13505">MGSIYIWVFKEKPKNALAKMQLQNYMNVHSRQGDRPFLFSVDKGFVRSHRMQHKHYTGLFNPQCIHSIEVVPSPNLTDLDEDDRRRRAELAESYSNFTIPPEASDYSSWRNMPTT</sequence>
<reference evidence="2" key="1">
    <citation type="submission" date="2023-05" db="EMBL/GenBank/DDBJ databases">
        <authorList>
            <person name="Huff M."/>
        </authorList>
    </citation>
    <scope>NUCLEOTIDE SEQUENCE</scope>
</reference>
<keyword evidence="3" id="KW-1185">Reference proteome</keyword>
<evidence type="ECO:0000259" key="1">
    <source>
        <dbReference type="Pfam" id="PF26145"/>
    </source>
</evidence>
<dbReference type="Proteomes" id="UP000834106">
    <property type="component" value="Chromosome 3"/>
</dbReference>
<dbReference type="AlphaFoldDB" id="A0AAD2DKP6"/>
<feature type="domain" description="DUF8041" evidence="1">
    <location>
        <begin position="1"/>
        <end position="110"/>
    </location>
</feature>
<accession>A0AAD2DKP6</accession>